<dbReference type="Proteomes" id="UP001164965">
    <property type="component" value="Chromosome"/>
</dbReference>
<dbReference type="RefSeq" id="WP_265381565.1">
    <property type="nucleotide sequence ID" value="NZ_CP110615.1"/>
</dbReference>
<accession>A0ABY6NWU9</accession>
<evidence type="ECO:0000256" key="1">
    <source>
        <dbReference type="SAM" id="SignalP"/>
    </source>
</evidence>
<evidence type="ECO:0000313" key="3">
    <source>
        <dbReference type="Proteomes" id="UP001164965"/>
    </source>
</evidence>
<protein>
    <recommendedName>
        <fullName evidence="4">DUF3558 domain-containing protein</fullName>
    </recommendedName>
</protein>
<feature type="chain" id="PRO_5045189761" description="DUF3558 domain-containing protein" evidence="1">
    <location>
        <begin position="21"/>
        <end position="202"/>
    </location>
</feature>
<reference evidence="2" key="1">
    <citation type="submission" date="2022-10" db="EMBL/GenBank/DDBJ databases">
        <title>Rhodococcus sp.75.</title>
        <authorList>
            <person name="Sun M."/>
        </authorList>
    </citation>
    <scope>NUCLEOTIDE SEQUENCE</scope>
    <source>
        <strain evidence="2">75</strain>
    </source>
</reference>
<evidence type="ECO:0000313" key="2">
    <source>
        <dbReference type="EMBL" id="UZJ23458.1"/>
    </source>
</evidence>
<keyword evidence="3" id="KW-1185">Reference proteome</keyword>
<evidence type="ECO:0008006" key="4">
    <source>
        <dbReference type="Google" id="ProtNLM"/>
    </source>
</evidence>
<dbReference type="EMBL" id="CP110615">
    <property type="protein sequence ID" value="UZJ23458.1"/>
    <property type="molecule type" value="Genomic_DNA"/>
</dbReference>
<feature type="signal peptide" evidence="1">
    <location>
        <begin position="1"/>
        <end position="20"/>
    </location>
</feature>
<gene>
    <name evidence="2" type="ORF">RHODO2019_09435</name>
</gene>
<name>A0ABY6NWU9_9NOCA</name>
<proteinExistence type="predicted"/>
<dbReference type="PROSITE" id="PS51257">
    <property type="entry name" value="PROKAR_LIPOPROTEIN"/>
    <property type="match status" value="1"/>
</dbReference>
<keyword evidence="1" id="KW-0732">Signal</keyword>
<sequence>MIRRSFPPVVVVLGGLLVVAGSCSPEPAPQPVIVPTVAAPSTTVAPTTAAAPVLPANCAAMIPGNQLDATVGVPVSSVVDVVNGEALADIGRTGRITCRYGAPAGNSYPLEISLTSYASAQQAAHRVTVTVTDAEQQGVGSTTVPAGGVDGSFIPFPAGGLVVASSGIYSVAVTMAPTLVPADQVAAKTGALAGIVLAAAGV</sequence>
<organism evidence="2 3">
    <name type="scientific">Rhodococcus antarcticus</name>
    <dbReference type="NCBI Taxonomy" id="2987751"/>
    <lineage>
        <taxon>Bacteria</taxon>
        <taxon>Bacillati</taxon>
        <taxon>Actinomycetota</taxon>
        <taxon>Actinomycetes</taxon>
        <taxon>Mycobacteriales</taxon>
        <taxon>Nocardiaceae</taxon>
        <taxon>Rhodococcus</taxon>
    </lineage>
</organism>